<name>A0A1H1P772_9ACTN</name>
<feature type="compositionally biased region" description="Low complexity" evidence="11">
    <location>
        <begin position="451"/>
        <end position="460"/>
    </location>
</feature>
<dbReference type="InterPro" id="IPR005467">
    <property type="entry name" value="His_kinase_dom"/>
</dbReference>
<comment type="subcellular location">
    <subcellularLocation>
        <location evidence="2">Cell membrane</location>
    </subcellularLocation>
</comment>
<evidence type="ECO:0000256" key="7">
    <source>
        <dbReference type="ARBA" id="ARBA00022777"/>
    </source>
</evidence>
<feature type="transmembrane region" description="Helical" evidence="12">
    <location>
        <begin position="117"/>
        <end position="142"/>
    </location>
</feature>
<evidence type="ECO:0000256" key="9">
    <source>
        <dbReference type="ARBA" id="ARBA00023012"/>
    </source>
</evidence>
<feature type="transmembrane region" description="Helical" evidence="12">
    <location>
        <begin position="91"/>
        <end position="111"/>
    </location>
</feature>
<feature type="domain" description="Histidine kinase" evidence="13">
    <location>
        <begin position="224"/>
        <end position="435"/>
    </location>
</feature>
<evidence type="ECO:0000256" key="8">
    <source>
        <dbReference type="ARBA" id="ARBA00022840"/>
    </source>
</evidence>
<dbReference type="GO" id="GO:0005886">
    <property type="term" value="C:plasma membrane"/>
    <property type="evidence" value="ECO:0007669"/>
    <property type="project" value="UniProtKB-SubCell"/>
</dbReference>
<keyword evidence="5" id="KW-0808">Transferase</keyword>
<accession>A0A1H1P772</accession>
<evidence type="ECO:0000313" key="14">
    <source>
        <dbReference type="EMBL" id="SDS06499.1"/>
    </source>
</evidence>
<evidence type="ECO:0000256" key="1">
    <source>
        <dbReference type="ARBA" id="ARBA00000085"/>
    </source>
</evidence>
<proteinExistence type="predicted"/>
<evidence type="ECO:0000256" key="2">
    <source>
        <dbReference type="ARBA" id="ARBA00004236"/>
    </source>
</evidence>
<evidence type="ECO:0000259" key="13">
    <source>
        <dbReference type="PROSITE" id="PS50109"/>
    </source>
</evidence>
<dbReference type="InterPro" id="IPR050351">
    <property type="entry name" value="BphY/WalK/GraS-like"/>
</dbReference>
<protein>
    <recommendedName>
        <fullName evidence="10">Sensor-like histidine kinase SenX3</fullName>
        <ecNumber evidence="3">2.7.13.3</ecNumber>
    </recommendedName>
</protein>
<dbReference type="PROSITE" id="PS50109">
    <property type="entry name" value="HIS_KIN"/>
    <property type="match status" value="1"/>
</dbReference>
<reference evidence="15" key="1">
    <citation type="submission" date="2016-10" db="EMBL/GenBank/DDBJ databases">
        <authorList>
            <person name="Varghese N."/>
            <person name="Submissions S."/>
        </authorList>
    </citation>
    <scope>NUCLEOTIDE SEQUENCE [LARGE SCALE GENOMIC DNA]</scope>
    <source>
        <strain evidence="15">DSM 22127</strain>
    </source>
</reference>
<dbReference type="GO" id="GO:0000156">
    <property type="term" value="F:phosphorelay response regulator activity"/>
    <property type="evidence" value="ECO:0007669"/>
    <property type="project" value="TreeGrafter"/>
</dbReference>
<evidence type="ECO:0000256" key="5">
    <source>
        <dbReference type="ARBA" id="ARBA00022679"/>
    </source>
</evidence>
<dbReference type="SUPFAM" id="SSF47384">
    <property type="entry name" value="Homodimeric domain of signal transducing histidine kinase"/>
    <property type="match status" value="1"/>
</dbReference>
<dbReference type="Gene3D" id="1.10.287.130">
    <property type="match status" value="1"/>
</dbReference>
<dbReference type="Pfam" id="PF02518">
    <property type="entry name" value="HATPase_c"/>
    <property type="match status" value="1"/>
</dbReference>
<keyword evidence="7 14" id="KW-0418">Kinase</keyword>
<keyword evidence="15" id="KW-1185">Reference proteome</keyword>
<dbReference type="Pfam" id="PF00512">
    <property type="entry name" value="HisKA"/>
    <property type="match status" value="1"/>
</dbReference>
<evidence type="ECO:0000256" key="4">
    <source>
        <dbReference type="ARBA" id="ARBA00022553"/>
    </source>
</evidence>
<dbReference type="EC" id="2.7.13.3" evidence="3"/>
<gene>
    <name evidence="14" type="ORF">SAMN04488570_1051</name>
</gene>
<keyword evidence="12" id="KW-1133">Transmembrane helix</keyword>
<dbReference type="STRING" id="642780.SAMN04488570_1051"/>
<dbReference type="InterPro" id="IPR003661">
    <property type="entry name" value="HisK_dim/P_dom"/>
</dbReference>
<evidence type="ECO:0000256" key="3">
    <source>
        <dbReference type="ARBA" id="ARBA00012438"/>
    </source>
</evidence>
<dbReference type="SMART" id="SM00388">
    <property type="entry name" value="HisKA"/>
    <property type="match status" value="1"/>
</dbReference>
<comment type="catalytic activity">
    <reaction evidence="1">
        <text>ATP + protein L-histidine = ADP + protein N-phospho-L-histidine.</text>
        <dbReference type="EC" id="2.7.13.3"/>
    </reaction>
</comment>
<feature type="transmembrane region" description="Helical" evidence="12">
    <location>
        <begin position="37"/>
        <end position="55"/>
    </location>
</feature>
<dbReference type="InterPro" id="IPR003594">
    <property type="entry name" value="HATPase_dom"/>
</dbReference>
<dbReference type="Gene3D" id="3.30.565.10">
    <property type="entry name" value="Histidine kinase-like ATPase, C-terminal domain"/>
    <property type="match status" value="1"/>
</dbReference>
<feature type="transmembrane region" description="Helical" evidence="12">
    <location>
        <begin position="163"/>
        <end position="187"/>
    </location>
</feature>
<dbReference type="InterPro" id="IPR036890">
    <property type="entry name" value="HATPase_C_sf"/>
</dbReference>
<dbReference type="PANTHER" id="PTHR42878:SF7">
    <property type="entry name" value="SENSOR HISTIDINE KINASE GLRK"/>
    <property type="match status" value="1"/>
</dbReference>
<dbReference type="GO" id="GO:0007234">
    <property type="term" value="P:osmosensory signaling via phosphorelay pathway"/>
    <property type="evidence" value="ECO:0007669"/>
    <property type="project" value="TreeGrafter"/>
</dbReference>
<keyword evidence="8" id="KW-0067">ATP-binding</keyword>
<dbReference type="EMBL" id="LT629757">
    <property type="protein sequence ID" value="SDS06499.1"/>
    <property type="molecule type" value="Genomic_DNA"/>
</dbReference>
<dbReference type="CDD" id="cd00082">
    <property type="entry name" value="HisKA"/>
    <property type="match status" value="1"/>
</dbReference>
<evidence type="ECO:0000256" key="6">
    <source>
        <dbReference type="ARBA" id="ARBA00022741"/>
    </source>
</evidence>
<keyword evidence="12" id="KW-0472">Membrane</keyword>
<keyword evidence="9" id="KW-0902">Two-component regulatory system</keyword>
<dbReference type="InterPro" id="IPR036097">
    <property type="entry name" value="HisK_dim/P_sf"/>
</dbReference>
<evidence type="ECO:0000256" key="12">
    <source>
        <dbReference type="SAM" id="Phobius"/>
    </source>
</evidence>
<keyword evidence="12" id="KW-0812">Transmembrane</keyword>
<evidence type="ECO:0000256" key="11">
    <source>
        <dbReference type="SAM" id="MobiDB-lite"/>
    </source>
</evidence>
<feature type="region of interest" description="Disordered" evidence="11">
    <location>
        <begin position="440"/>
        <end position="463"/>
    </location>
</feature>
<evidence type="ECO:0000313" key="15">
    <source>
        <dbReference type="Proteomes" id="UP000198859"/>
    </source>
</evidence>
<sequence>MRTVPTTPPRDVRAAVTSWLPRGGTLPERSWQARHRGLTTIAWLHVPVLLGLALVRPRGGTPELAVGLVLVALLALGGSTPRSSRTLRASAVTLSLLVSTALLIHLFHGMIELHFHFFVVIALVAMYHAWAPYLLGIGFVLAQHAVMGLVMPMAVYNHEAAMAHPVAFAGVHGLFVLAESLACLTYWKATEQALDQEREQRLRAEEVSGALAVANREISDLLAMISHDLRAPLTVINGCAEVALDSWPELDDSSRRTFMGKVQTAGLSLEEMLEETLTLSAIDADGLLPEPTSARLDRLVHDVLGALGHPLEDLELQLDPVVAFADRQQVRHVLTNLVTNAAKYGAPPYAISTRALERHVELVVEDAGPGVPVDFAPRLFDRYARSDEARRGDQRGTGLGLYLVQELSRANDGTTRYEQRAGGGSRFVVSLPMGGPCLTGVVDRHHDEDGSTPSTTTGPSVRWRRTPLREVPAAGSGSTVQLRALPGLG</sequence>
<evidence type="ECO:0000256" key="10">
    <source>
        <dbReference type="ARBA" id="ARBA00039401"/>
    </source>
</evidence>
<dbReference type="PANTHER" id="PTHR42878">
    <property type="entry name" value="TWO-COMPONENT HISTIDINE KINASE"/>
    <property type="match status" value="1"/>
</dbReference>
<dbReference type="SUPFAM" id="SSF55874">
    <property type="entry name" value="ATPase domain of HSP90 chaperone/DNA topoisomerase II/histidine kinase"/>
    <property type="match status" value="1"/>
</dbReference>
<dbReference type="InterPro" id="IPR004358">
    <property type="entry name" value="Sig_transdc_His_kin-like_C"/>
</dbReference>
<keyword evidence="6" id="KW-0547">Nucleotide-binding</keyword>
<dbReference type="GO" id="GO:0030295">
    <property type="term" value="F:protein kinase activator activity"/>
    <property type="evidence" value="ECO:0007669"/>
    <property type="project" value="TreeGrafter"/>
</dbReference>
<feature type="transmembrane region" description="Helical" evidence="12">
    <location>
        <begin position="61"/>
        <end position="79"/>
    </location>
</feature>
<organism evidence="14 15">
    <name type="scientific">Nocardioides scoriae</name>
    <dbReference type="NCBI Taxonomy" id="642780"/>
    <lineage>
        <taxon>Bacteria</taxon>
        <taxon>Bacillati</taxon>
        <taxon>Actinomycetota</taxon>
        <taxon>Actinomycetes</taxon>
        <taxon>Propionibacteriales</taxon>
        <taxon>Nocardioidaceae</taxon>
        <taxon>Nocardioides</taxon>
    </lineage>
</organism>
<dbReference type="PRINTS" id="PR00344">
    <property type="entry name" value="BCTRLSENSOR"/>
</dbReference>
<dbReference type="GO" id="GO:0005524">
    <property type="term" value="F:ATP binding"/>
    <property type="evidence" value="ECO:0007669"/>
    <property type="project" value="UniProtKB-KW"/>
</dbReference>
<keyword evidence="4" id="KW-0597">Phosphoprotein</keyword>
<dbReference type="Proteomes" id="UP000198859">
    <property type="component" value="Chromosome I"/>
</dbReference>
<dbReference type="SMART" id="SM00387">
    <property type="entry name" value="HATPase_c"/>
    <property type="match status" value="1"/>
</dbReference>
<dbReference type="GO" id="GO:0000155">
    <property type="term" value="F:phosphorelay sensor kinase activity"/>
    <property type="evidence" value="ECO:0007669"/>
    <property type="project" value="InterPro"/>
</dbReference>
<dbReference type="AlphaFoldDB" id="A0A1H1P772"/>